<reference evidence="2" key="1">
    <citation type="submission" date="2025-05" db="UniProtKB">
        <authorList>
            <consortium name="RefSeq"/>
        </authorList>
    </citation>
    <scope>NUCLEOTIDE SEQUENCE [LARGE SCALE GENOMIC DNA]</scope>
    <source>
        <strain evidence="2">14028-0561.14</strain>
    </source>
</reference>
<organism evidence="2 3">
    <name type="scientific">Drosophila kikkawai</name>
    <name type="common">Fruit fly</name>
    <dbReference type="NCBI Taxonomy" id="30033"/>
    <lineage>
        <taxon>Eukaryota</taxon>
        <taxon>Metazoa</taxon>
        <taxon>Ecdysozoa</taxon>
        <taxon>Arthropoda</taxon>
        <taxon>Hexapoda</taxon>
        <taxon>Insecta</taxon>
        <taxon>Pterygota</taxon>
        <taxon>Neoptera</taxon>
        <taxon>Endopterygota</taxon>
        <taxon>Diptera</taxon>
        <taxon>Brachycera</taxon>
        <taxon>Muscomorpha</taxon>
        <taxon>Ephydroidea</taxon>
        <taxon>Drosophilidae</taxon>
        <taxon>Drosophila</taxon>
        <taxon>Sophophora</taxon>
    </lineage>
</organism>
<feature type="compositionally biased region" description="Basic and acidic residues" evidence="1">
    <location>
        <begin position="481"/>
        <end position="503"/>
    </location>
</feature>
<evidence type="ECO:0000313" key="2">
    <source>
        <dbReference type="Proteomes" id="UP001652661"/>
    </source>
</evidence>
<reference evidence="3" key="2">
    <citation type="submission" date="2025-08" db="UniProtKB">
        <authorList>
            <consortium name="RefSeq"/>
        </authorList>
    </citation>
    <scope>IDENTIFICATION</scope>
    <source>
        <strain evidence="3">14028-0561.14</strain>
        <tissue evidence="3">Whole fly</tissue>
    </source>
</reference>
<feature type="compositionally biased region" description="Basic and acidic residues" evidence="1">
    <location>
        <begin position="272"/>
        <end position="320"/>
    </location>
</feature>
<feature type="compositionally biased region" description="Basic residues" evidence="1">
    <location>
        <begin position="610"/>
        <end position="622"/>
    </location>
</feature>
<feature type="compositionally biased region" description="Basic and acidic residues" evidence="1">
    <location>
        <begin position="411"/>
        <end position="435"/>
    </location>
</feature>
<name>A0ABM3C7J8_DROKI</name>
<feature type="compositionally biased region" description="Basic and acidic residues" evidence="1">
    <location>
        <begin position="213"/>
        <end position="249"/>
    </location>
</feature>
<evidence type="ECO:0000256" key="1">
    <source>
        <dbReference type="SAM" id="MobiDB-lite"/>
    </source>
</evidence>
<feature type="region of interest" description="Disordered" evidence="1">
    <location>
        <begin position="207"/>
        <end position="342"/>
    </location>
</feature>
<dbReference type="GeneID" id="108076460"/>
<gene>
    <name evidence="3" type="primary">LOC108076460</name>
</gene>
<sequence>MNTFKVGRLGATYCWRIGSLNRHVVPSSRLFRCLQKRHYTKRYTFDDLTQSRMEAIYNSPSNIKPPRESPWRDSQATDLNDIGYESHCNDRLYMAKNLYRHSKQAYEQKRHERRLEAQKRFQKHFNSDQEKIESRKLSIMQNPADHQKRQTEIIEMNRRRWQSRPEAKREINTSGITYRPEFQKQLTSTEYSEFQRRLKNLLGRHNEAEEEDFRVKSPRAEAEEEDFRVKSPRAEAEEEDFRVKSPRAEAEEEDWRMGGPSQYSALQRRLRTLMEAEKNPEEDWRVKSPRAEAEEEDWRAKSPRAEGDVDCPPKSRRPEGDVDCPPKSPRAEGDVDCPPKSLRPQEYWRIRSRRPEAEEEDWRVKTRGEAEDLFWKLKSQRPEAEEEDWRVKSPRAEGDVDCPPKSLRPQEYWRVRSRRPEAEEEDFRIKSWRPEAEEEDWRQMRSRPTGSSLQRRLMELMEAEKKPEAEEEDLRVQNPKAEGEGKNPRPEAETKAEAEDRAWKARNLSLVFDPNQPSKSGQKKRDQDVESQYWHSWHTCPDNQEAETTVQLKPHQRRKKITIHPPSYTRGGQRRSYHQAALYPQPIEAQPEPLSNAPLMPKPLRAIPKKEKKSKPKRKRERKPVMPPRFKMTIKTRLAVTRRPTPEPSTLRRLNIPSEVAGPSFHMANLPNSFLNGCLAG</sequence>
<feature type="compositionally biased region" description="Basic and acidic residues" evidence="1">
    <location>
        <begin position="379"/>
        <end position="398"/>
    </location>
</feature>
<accession>A0ABM3C7J8</accession>
<dbReference type="Proteomes" id="UP001652661">
    <property type="component" value="Chromosome 2R"/>
</dbReference>
<protein>
    <submittedName>
        <fullName evidence="3">Trichohyalin</fullName>
    </submittedName>
</protein>
<evidence type="ECO:0000313" key="3">
    <source>
        <dbReference type="RefSeq" id="XP_041632686.1"/>
    </source>
</evidence>
<feature type="region of interest" description="Disordered" evidence="1">
    <location>
        <begin position="379"/>
        <end position="532"/>
    </location>
</feature>
<feature type="compositionally biased region" description="Basic and acidic residues" evidence="1">
    <location>
        <begin position="456"/>
        <end position="468"/>
    </location>
</feature>
<dbReference type="RefSeq" id="XP_041632686.1">
    <property type="nucleotide sequence ID" value="XM_041776752.2"/>
</dbReference>
<keyword evidence="2" id="KW-1185">Reference proteome</keyword>
<proteinExistence type="predicted"/>
<feature type="region of interest" description="Disordered" evidence="1">
    <location>
        <begin position="590"/>
        <end position="624"/>
    </location>
</feature>